<evidence type="ECO:0000256" key="3">
    <source>
        <dbReference type="ARBA" id="ARBA00022106"/>
    </source>
</evidence>
<dbReference type="STRING" id="1577792.QX51_03050"/>
<feature type="transmembrane region" description="Helical" evidence="10">
    <location>
        <begin position="269"/>
        <end position="290"/>
    </location>
</feature>
<feature type="transmembrane region" description="Helical" evidence="10">
    <location>
        <begin position="236"/>
        <end position="257"/>
    </location>
</feature>
<feature type="transmembrane region" description="Helical" evidence="10">
    <location>
        <begin position="417"/>
        <end position="439"/>
    </location>
</feature>
<evidence type="ECO:0000256" key="10">
    <source>
        <dbReference type="SAM" id="Phobius"/>
    </source>
</evidence>
<dbReference type="GO" id="GO:0046677">
    <property type="term" value="P:response to antibiotic"/>
    <property type="evidence" value="ECO:0007669"/>
    <property type="project" value="UniProtKB-KW"/>
</dbReference>
<keyword evidence="9" id="KW-0046">Antibiotic resistance</keyword>
<dbReference type="AlphaFoldDB" id="A0A0B3WUZ3"/>
<keyword evidence="12" id="KW-1185">Reference proteome</keyword>
<comment type="caution">
    <text evidence="11">The sequence shown here is derived from an EMBL/GenBank/DDBJ whole genome shotgun (WGS) entry which is preliminary data.</text>
</comment>
<organism evidence="11 12">
    <name type="scientific">Terrisporobacter othiniensis</name>
    <dbReference type="NCBI Taxonomy" id="1577792"/>
    <lineage>
        <taxon>Bacteria</taxon>
        <taxon>Bacillati</taxon>
        <taxon>Bacillota</taxon>
        <taxon>Clostridia</taxon>
        <taxon>Peptostreptococcales</taxon>
        <taxon>Peptostreptococcaceae</taxon>
        <taxon>Terrisporobacter</taxon>
    </lineage>
</organism>
<feature type="transmembrane region" description="Helical" evidence="10">
    <location>
        <begin position="60"/>
        <end position="82"/>
    </location>
</feature>
<feature type="transmembrane region" description="Helical" evidence="10">
    <location>
        <begin position="321"/>
        <end position="344"/>
    </location>
</feature>
<keyword evidence="8 10" id="KW-0472">Membrane</keyword>
<dbReference type="InterPro" id="IPR051327">
    <property type="entry name" value="MATE_MepA_subfamily"/>
</dbReference>
<dbReference type="PANTHER" id="PTHR43823">
    <property type="entry name" value="SPORULATION PROTEIN YKVU"/>
    <property type="match status" value="1"/>
</dbReference>
<evidence type="ECO:0000256" key="9">
    <source>
        <dbReference type="ARBA" id="ARBA00023251"/>
    </source>
</evidence>
<feature type="transmembrane region" description="Helical" evidence="10">
    <location>
        <begin position="392"/>
        <end position="411"/>
    </location>
</feature>
<feature type="transmembrane region" description="Helical" evidence="10">
    <location>
        <begin position="136"/>
        <end position="157"/>
    </location>
</feature>
<evidence type="ECO:0000256" key="5">
    <source>
        <dbReference type="ARBA" id="ARBA00022475"/>
    </source>
</evidence>
<feature type="transmembrane region" description="Helical" evidence="10">
    <location>
        <begin position="164"/>
        <end position="184"/>
    </location>
</feature>
<accession>A0A0B3WUZ3</accession>
<keyword evidence="5" id="KW-1003">Cell membrane</keyword>
<dbReference type="PIRSF" id="PIRSF006603">
    <property type="entry name" value="DinF"/>
    <property type="match status" value="1"/>
</dbReference>
<sequence length="461" mass="50732">MDIRSDKMSKSLFKQFLRYLGPSVVAMWVFSLYTIVDGIFVSKGVGELALASVNISMPFINFVFAISVLFSTGASTVIAMYLGKKDLENANEAFSLNLFTITILAIIITVTSILGLDYLAKVLGATPDTIGYVKDYLFIVSLFNIFFIVSYSLEVIVKADGFPFLATIGVVISAITNIVLDYIFVIKLGYGIKGAAVATGIAQVLSTVFFLSHFLRKKSTLRFVKFKFSFNTIKRIISLGFPDCTSELSVGIVTILFNQTLLRLIGQDALISYSVICYVNTLILMTMIGITQGAQPLISFYFGAGEIDKVNHLLKMGLKTVLITSVVVFISSILFAGNITGLFINPQETQLFNNTISVFKLYSISFLFVGFNLIISGFFVSIEQPLYSSIISLGRSLVLVTISLFLLTKLFGGDAIWITTAVSEFVCLVISLSLLFTFFKKKKLNSKNESSSKIMKDSIIL</sequence>
<evidence type="ECO:0000313" key="11">
    <source>
        <dbReference type="EMBL" id="KHS58405.1"/>
    </source>
</evidence>
<dbReference type="PANTHER" id="PTHR43823:SF3">
    <property type="entry name" value="MULTIDRUG EXPORT PROTEIN MEPA"/>
    <property type="match status" value="1"/>
</dbReference>
<name>A0A0B3WUZ3_9FIRM</name>
<keyword evidence="4" id="KW-0813">Transport</keyword>
<feature type="transmembrane region" description="Helical" evidence="10">
    <location>
        <begin position="94"/>
        <end position="116"/>
    </location>
</feature>
<comment type="similarity">
    <text evidence="2">Belongs to the multi antimicrobial extrusion (MATE) (TC 2.A.66.1) family. MepA subfamily.</text>
</comment>
<reference evidence="11 12" key="1">
    <citation type="submission" date="2014-12" db="EMBL/GenBank/DDBJ databases">
        <title>Draft genome sequence of Terrisporobacter sp. 08-306576, isolated from the blood culture of a bacteremia patient.</title>
        <authorList>
            <person name="Lund L.C."/>
            <person name="Sydenham T.V."/>
            <person name="Hogh S.V."/>
            <person name="Skov M.N."/>
            <person name="Kemp M."/>
            <person name="Justesen U.S."/>
        </authorList>
    </citation>
    <scope>NUCLEOTIDE SEQUENCE [LARGE SCALE GENOMIC DNA]</scope>
    <source>
        <strain evidence="11 12">08-306576</strain>
    </source>
</reference>
<dbReference type="InterPro" id="IPR002528">
    <property type="entry name" value="MATE_fam"/>
</dbReference>
<dbReference type="Proteomes" id="UP000031189">
    <property type="component" value="Unassembled WGS sequence"/>
</dbReference>
<gene>
    <name evidence="11" type="ORF">QX51_03050</name>
</gene>
<dbReference type="Pfam" id="PF01554">
    <property type="entry name" value="MatE"/>
    <property type="match status" value="2"/>
</dbReference>
<dbReference type="GO" id="GO:0042910">
    <property type="term" value="F:xenobiotic transmembrane transporter activity"/>
    <property type="evidence" value="ECO:0007669"/>
    <property type="project" value="InterPro"/>
</dbReference>
<dbReference type="GO" id="GO:0015297">
    <property type="term" value="F:antiporter activity"/>
    <property type="evidence" value="ECO:0007669"/>
    <property type="project" value="InterPro"/>
</dbReference>
<feature type="transmembrane region" description="Helical" evidence="10">
    <location>
        <begin position="20"/>
        <end position="40"/>
    </location>
</feature>
<dbReference type="CDD" id="cd13143">
    <property type="entry name" value="MATE_MepA_like"/>
    <property type="match status" value="1"/>
</dbReference>
<dbReference type="EMBL" id="JWHR01000037">
    <property type="protein sequence ID" value="KHS58405.1"/>
    <property type="molecule type" value="Genomic_DNA"/>
</dbReference>
<evidence type="ECO:0000256" key="4">
    <source>
        <dbReference type="ARBA" id="ARBA00022448"/>
    </source>
</evidence>
<dbReference type="InterPro" id="IPR048279">
    <property type="entry name" value="MdtK-like"/>
</dbReference>
<comment type="subcellular location">
    <subcellularLocation>
        <location evidence="1">Cell membrane</location>
        <topology evidence="1">Multi-pass membrane protein</topology>
    </subcellularLocation>
</comment>
<evidence type="ECO:0000256" key="1">
    <source>
        <dbReference type="ARBA" id="ARBA00004651"/>
    </source>
</evidence>
<dbReference type="GO" id="GO:0005886">
    <property type="term" value="C:plasma membrane"/>
    <property type="evidence" value="ECO:0007669"/>
    <property type="project" value="UniProtKB-SubCell"/>
</dbReference>
<dbReference type="InterPro" id="IPR045070">
    <property type="entry name" value="MATE_MepA-like"/>
</dbReference>
<protein>
    <recommendedName>
        <fullName evidence="3">Multidrug export protein MepA</fullName>
    </recommendedName>
</protein>
<evidence type="ECO:0000256" key="8">
    <source>
        <dbReference type="ARBA" id="ARBA00023136"/>
    </source>
</evidence>
<feature type="transmembrane region" description="Helical" evidence="10">
    <location>
        <begin position="190"/>
        <end position="215"/>
    </location>
</feature>
<proteinExistence type="inferred from homology"/>
<evidence type="ECO:0000256" key="2">
    <source>
        <dbReference type="ARBA" id="ARBA00008417"/>
    </source>
</evidence>
<feature type="transmembrane region" description="Helical" evidence="10">
    <location>
        <begin position="356"/>
        <end position="380"/>
    </location>
</feature>
<evidence type="ECO:0000313" key="12">
    <source>
        <dbReference type="Proteomes" id="UP000031189"/>
    </source>
</evidence>
<keyword evidence="6 10" id="KW-0812">Transmembrane</keyword>
<keyword evidence="7 10" id="KW-1133">Transmembrane helix</keyword>
<evidence type="ECO:0000256" key="7">
    <source>
        <dbReference type="ARBA" id="ARBA00022989"/>
    </source>
</evidence>
<evidence type="ECO:0000256" key="6">
    <source>
        <dbReference type="ARBA" id="ARBA00022692"/>
    </source>
</evidence>